<dbReference type="InterPro" id="IPR051531">
    <property type="entry name" value="N-acetyltransferase"/>
</dbReference>
<comment type="similarity">
    <text evidence="3">Belongs to the acetyltransferase family. RimJ subfamily.</text>
</comment>
<dbReference type="Pfam" id="PF13302">
    <property type="entry name" value="Acetyltransf_3"/>
    <property type="match status" value="1"/>
</dbReference>
<feature type="domain" description="N-acetyltransferase" evidence="4">
    <location>
        <begin position="1"/>
        <end position="165"/>
    </location>
</feature>
<comment type="caution">
    <text evidence="5">The sequence shown here is derived from an EMBL/GenBank/DDBJ whole genome shotgun (WGS) entry which is preliminary data.</text>
</comment>
<evidence type="ECO:0000256" key="2">
    <source>
        <dbReference type="ARBA" id="ARBA00023315"/>
    </source>
</evidence>
<proteinExistence type="inferred from homology"/>
<organism evidence="5 6">
    <name type="scientific">Streptomyces sp. 900105755</name>
    <dbReference type="NCBI Taxonomy" id="3154389"/>
    <lineage>
        <taxon>Bacteria</taxon>
        <taxon>Bacillati</taxon>
        <taxon>Actinomycetota</taxon>
        <taxon>Actinomycetes</taxon>
        <taxon>Kitasatosporales</taxon>
        <taxon>Streptomycetaceae</taxon>
        <taxon>Streptomyces</taxon>
    </lineage>
</organism>
<dbReference type="PANTHER" id="PTHR43792">
    <property type="entry name" value="GNAT FAMILY, PUTATIVE (AFU_ORTHOLOGUE AFUA_3G00765)-RELATED-RELATED"/>
    <property type="match status" value="1"/>
</dbReference>
<keyword evidence="2" id="KW-0012">Acyltransferase</keyword>
<dbReference type="EMBL" id="JBEOZM010000019">
    <property type="protein sequence ID" value="MER6271968.1"/>
    <property type="molecule type" value="Genomic_DNA"/>
</dbReference>
<evidence type="ECO:0000259" key="4">
    <source>
        <dbReference type="PROSITE" id="PS51186"/>
    </source>
</evidence>
<name>A0ABV1TQQ3_9ACTN</name>
<dbReference type="PROSITE" id="PS51186">
    <property type="entry name" value="GNAT"/>
    <property type="match status" value="1"/>
</dbReference>
<dbReference type="SUPFAM" id="SSF55729">
    <property type="entry name" value="Acyl-CoA N-acyltransferases (Nat)"/>
    <property type="match status" value="1"/>
</dbReference>
<dbReference type="RefSeq" id="WP_351960312.1">
    <property type="nucleotide sequence ID" value="NZ_JBEOZM010000019.1"/>
</dbReference>
<accession>A0ABV1TQQ3</accession>
<sequence>MYLRDVTPDDVDAYVRMRCDPVMMKDLGGPLPRDGMRDKVRRDAAEAAAGTSWIKMIVPDPGTPEVVAGNVCIWAHDEGGEPVSEIGWMVLPEFQGRGLGRLATRTLLEQARDEDRWGDIHAFPATANGPSNGICRSLGFRLLGEIDVDFADRVIHSNHWVITPASDLAP</sequence>
<dbReference type="Proteomes" id="UP001490365">
    <property type="component" value="Unassembled WGS sequence"/>
</dbReference>
<protein>
    <submittedName>
        <fullName evidence="5">GNAT family N-acetyltransferase</fullName>
    </submittedName>
</protein>
<dbReference type="InterPro" id="IPR000182">
    <property type="entry name" value="GNAT_dom"/>
</dbReference>
<evidence type="ECO:0000313" key="6">
    <source>
        <dbReference type="Proteomes" id="UP001490365"/>
    </source>
</evidence>
<gene>
    <name evidence="5" type="ORF">ABT211_32480</name>
</gene>
<dbReference type="InterPro" id="IPR016181">
    <property type="entry name" value="Acyl_CoA_acyltransferase"/>
</dbReference>
<evidence type="ECO:0000256" key="3">
    <source>
        <dbReference type="ARBA" id="ARBA00038502"/>
    </source>
</evidence>
<dbReference type="CDD" id="cd04301">
    <property type="entry name" value="NAT_SF"/>
    <property type="match status" value="1"/>
</dbReference>
<keyword evidence="1" id="KW-0808">Transferase</keyword>
<reference evidence="5 6" key="1">
    <citation type="submission" date="2024-06" db="EMBL/GenBank/DDBJ databases">
        <title>The Natural Products Discovery Center: Release of the First 8490 Sequenced Strains for Exploring Actinobacteria Biosynthetic Diversity.</title>
        <authorList>
            <person name="Kalkreuter E."/>
            <person name="Kautsar S.A."/>
            <person name="Yang D."/>
            <person name="Bader C.D."/>
            <person name="Teijaro C.N."/>
            <person name="Fluegel L."/>
            <person name="Davis C.M."/>
            <person name="Simpson J.R."/>
            <person name="Lauterbach L."/>
            <person name="Steele A.D."/>
            <person name="Gui C."/>
            <person name="Meng S."/>
            <person name="Li G."/>
            <person name="Viehrig K."/>
            <person name="Ye F."/>
            <person name="Su P."/>
            <person name="Kiefer A.F."/>
            <person name="Nichols A."/>
            <person name="Cepeda A.J."/>
            <person name="Yan W."/>
            <person name="Fan B."/>
            <person name="Jiang Y."/>
            <person name="Adhikari A."/>
            <person name="Zheng C.-J."/>
            <person name="Schuster L."/>
            <person name="Cowan T.M."/>
            <person name="Smanski M.J."/>
            <person name="Chevrette M.G."/>
            <person name="De Carvalho L.P.S."/>
            <person name="Shen B."/>
        </authorList>
    </citation>
    <scope>NUCLEOTIDE SEQUENCE [LARGE SCALE GENOMIC DNA]</scope>
    <source>
        <strain evidence="5 6">NPDC001694</strain>
    </source>
</reference>
<keyword evidence="6" id="KW-1185">Reference proteome</keyword>
<dbReference type="Gene3D" id="3.40.630.30">
    <property type="match status" value="1"/>
</dbReference>
<dbReference type="PANTHER" id="PTHR43792:SF8">
    <property type="entry name" value="[RIBOSOMAL PROTEIN US5]-ALANINE N-ACETYLTRANSFERASE"/>
    <property type="match status" value="1"/>
</dbReference>
<evidence type="ECO:0000256" key="1">
    <source>
        <dbReference type="ARBA" id="ARBA00022679"/>
    </source>
</evidence>
<evidence type="ECO:0000313" key="5">
    <source>
        <dbReference type="EMBL" id="MER6271968.1"/>
    </source>
</evidence>